<evidence type="ECO:0000256" key="1">
    <source>
        <dbReference type="ARBA" id="ARBA00023235"/>
    </source>
</evidence>
<comment type="caution">
    <text evidence="4">The sequence shown here is derived from an EMBL/GenBank/DDBJ whole genome shotgun (WGS) entry which is preliminary data.</text>
</comment>
<evidence type="ECO:0000259" key="3">
    <source>
        <dbReference type="Pfam" id="PF01261"/>
    </source>
</evidence>
<accession>A0A2U1DEN7</accession>
<dbReference type="EMBL" id="QEKT01000001">
    <property type="protein sequence ID" value="PVY86137.1"/>
    <property type="molecule type" value="Genomic_DNA"/>
</dbReference>
<gene>
    <name evidence="4" type="ORF">C7384_10150</name>
</gene>
<feature type="domain" description="Xylose isomerase-like TIM barrel" evidence="3">
    <location>
        <begin position="21"/>
        <end position="274"/>
    </location>
</feature>
<dbReference type="InterPro" id="IPR036237">
    <property type="entry name" value="Xyl_isomerase-like_sf"/>
</dbReference>
<dbReference type="GO" id="GO:0034015">
    <property type="term" value="F:L-ribulose-5-phosphate 3-epimerase activity"/>
    <property type="evidence" value="ECO:0007669"/>
    <property type="project" value="TreeGrafter"/>
</dbReference>
<evidence type="ECO:0000313" key="4">
    <source>
        <dbReference type="EMBL" id="PVY86137.1"/>
    </source>
</evidence>
<dbReference type="GO" id="GO:0019852">
    <property type="term" value="P:L-ascorbic acid metabolic process"/>
    <property type="evidence" value="ECO:0007669"/>
    <property type="project" value="TreeGrafter"/>
</dbReference>
<dbReference type="Proteomes" id="UP000245433">
    <property type="component" value="Unassembled WGS sequence"/>
</dbReference>
<dbReference type="AlphaFoldDB" id="A0A2U1DEN7"/>
<dbReference type="RefSeq" id="WP_089937271.1">
    <property type="nucleotide sequence ID" value="NZ_CAKOEX010000001.1"/>
</dbReference>
<name>A0A2U1DEN7_9LACO</name>
<keyword evidence="1 4" id="KW-0413">Isomerase</keyword>
<evidence type="ECO:0000313" key="5">
    <source>
        <dbReference type="Proteomes" id="UP000245433"/>
    </source>
</evidence>
<organism evidence="4 5">
    <name type="scientific">Convivina intestini</name>
    <dbReference type="NCBI Taxonomy" id="1505726"/>
    <lineage>
        <taxon>Bacteria</taxon>
        <taxon>Bacillati</taxon>
        <taxon>Bacillota</taxon>
        <taxon>Bacilli</taxon>
        <taxon>Lactobacillales</taxon>
        <taxon>Lactobacillaceae</taxon>
        <taxon>Convivina</taxon>
    </lineage>
</organism>
<dbReference type="InterPro" id="IPR004560">
    <property type="entry name" value="L-Ru-5P_3-Epase"/>
</dbReference>
<keyword evidence="5" id="KW-1185">Reference proteome</keyword>
<dbReference type="OrthoDB" id="3185623at2"/>
<dbReference type="NCBIfam" id="TIGR00542">
    <property type="entry name" value="hxl6Piso_put"/>
    <property type="match status" value="1"/>
</dbReference>
<protein>
    <recommendedName>
        <fullName evidence="2">L-ribulose-5-phosphate 3-epimerase</fullName>
    </recommendedName>
</protein>
<evidence type="ECO:0000256" key="2">
    <source>
        <dbReference type="NCBIfam" id="TIGR00542"/>
    </source>
</evidence>
<dbReference type="PANTHER" id="PTHR43489">
    <property type="entry name" value="ISOMERASE"/>
    <property type="match status" value="1"/>
</dbReference>
<dbReference type="SUPFAM" id="SSF51658">
    <property type="entry name" value="Xylose isomerase-like"/>
    <property type="match status" value="1"/>
</dbReference>
<sequence>MVKLGINEKSLPFAMTWREKLQLAKDQGFDFIELSVDETDERLGRLDWSRQQRWNLVQDMYAVDLPIDTMMLSGLRKFPLGSEQADIAEKSYLICQKAIILARDLGIRNVQIAGYDEYYGEKNDLTRELFIENLQRVVDFAAENQIMIAIETMDDPFINSVAKVQEIKQSVRSPWLQAYPDLGNISAWPENVPGQDLADGLDNIVAIHVKDTYKVTETTPGKFKNVPFGRGEVNFLGLFKTLKRIGYQGTLTIEMWSEHDADAIEQVIEAQQFVQDLLAQAGFYK</sequence>
<proteinExistence type="predicted"/>
<dbReference type="PANTHER" id="PTHR43489:SF1">
    <property type="entry name" value="L-RIBULOSE-5-PHOSPHATE 3-EPIMERASE SGBU-RELATED"/>
    <property type="match status" value="1"/>
</dbReference>
<dbReference type="InterPro" id="IPR013022">
    <property type="entry name" value="Xyl_isomerase-like_TIM-brl"/>
</dbReference>
<dbReference type="NCBIfam" id="NF009688">
    <property type="entry name" value="PRK13209.1"/>
    <property type="match status" value="1"/>
</dbReference>
<dbReference type="Pfam" id="PF01261">
    <property type="entry name" value="AP_endonuc_2"/>
    <property type="match status" value="1"/>
</dbReference>
<dbReference type="NCBIfam" id="NF009689">
    <property type="entry name" value="PRK13210.1"/>
    <property type="match status" value="1"/>
</dbReference>
<dbReference type="Gene3D" id="3.20.20.150">
    <property type="entry name" value="Divalent-metal-dependent TIM barrel enzymes"/>
    <property type="match status" value="1"/>
</dbReference>
<reference evidence="4 5" key="1">
    <citation type="submission" date="2018-04" db="EMBL/GenBank/DDBJ databases">
        <title>Genomic Encyclopedia of Type Strains, Phase IV (KMG-IV): sequencing the most valuable type-strain genomes for metagenomic binning, comparative biology and taxonomic classification.</title>
        <authorList>
            <person name="Goeker M."/>
        </authorList>
    </citation>
    <scope>NUCLEOTIDE SEQUENCE [LARGE SCALE GENOMIC DNA]</scope>
    <source>
        <strain evidence="4 5">DSM 28795</strain>
    </source>
</reference>
<dbReference type="GO" id="GO:0016861">
    <property type="term" value="F:intramolecular oxidoreductase activity, interconverting aldoses and ketoses"/>
    <property type="evidence" value="ECO:0007669"/>
    <property type="project" value="InterPro"/>
</dbReference>
<dbReference type="InterPro" id="IPR050417">
    <property type="entry name" value="Sugar_Epim/Isomerase"/>
</dbReference>